<dbReference type="Pfam" id="PF20663">
    <property type="entry name" value="COG4_N"/>
    <property type="match status" value="1"/>
</dbReference>
<evidence type="ECO:0000256" key="8">
    <source>
        <dbReference type="ARBA" id="ARBA00031340"/>
    </source>
</evidence>
<proteinExistence type="inferred from homology"/>
<dbReference type="GO" id="GO:0015031">
    <property type="term" value="P:protein transport"/>
    <property type="evidence" value="ECO:0007669"/>
    <property type="project" value="UniProtKB-KW"/>
</dbReference>
<evidence type="ECO:0000313" key="11">
    <source>
        <dbReference type="EMBL" id="CCH40542.1"/>
    </source>
</evidence>
<dbReference type="HOGENOM" id="CLU_014853_3_0_1"/>
<feature type="domain" description="COG4 transport protein middle alpha-helical bundle" evidence="10">
    <location>
        <begin position="171"/>
        <end position="509"/>
    </location>
</feature>
<evidence type="ECO:0000259" key="10">
    <source>
        <dbReference type="SMART" id="SM00762"/>
    </source>
</evidence>
<dbReference type="Proteomes" id="UP000009328">
    <property type="component" value="Unassembled WGS sequence"/>
</dbReference>
<dbReference type="STRING" id="1206466.K0KE72"/>
<evidence type="ECO:0000256" key="5">
    <source>
        <dbReference type="ARBA" id="ARBA00022927"/>
    </source>
</evidence>
<dbReference type="Pfam" id="PF08318">
    <property type="entry name" value="COG4_m"/>
    <property type="match status" value="1"/>
</dbReference>
<comment type="similarity">
    <text evidence="2">Belongs to the COG4 family.</text>
</comment>
<comment type="subcellular location">
    <subcellularLocation>
        <location evidence="1">Golgi apparatus membrane</location>
        <topology evidence="1">Peripheral membrane protein</topology>
    </subcellularLocation>
</comment>
<feature type="region of interest" description="Disordered" evidence="9">
    <location>
        <begin position="327"/>
        <end position="349"/>
    </location>
</feature>
<dbReference type="InParanoid" id="K0KE72"/>
<evidence type="ECO:0000313" key="12">
    <source>
        <dbReference type="Proteomes" id="UP000009328"/>
    </source>
</evidence>
<dbReference type="InterPro" id="IPR048682">
    <property type="entry name" value="COG4"/>
</dbReference>
<keyword evidence="12" id="KW-1185">Reference proteome</keyword>
<dbReference type="Pfam" id="PF20662">
    <property type="entry name" value="COG4_C"/>
    <property type="match status" value="1"/>
</dbReference>
<dbReference type="Gene3D" id="1.20.58.1970">
    <property type="match status" value="1"/>
</dbReference>
<dbReference type="FunCoup" id="K0KE72">
    <property type="interactions" value="825"/>
</dbReference>
<evidence type="ECO:0000256" key="7">
    <source>
        <dbReference type="ARBA" id="ARBA00023136"/>
    </source>
</evidence>
<gene>
    <name evidence="11" type="primary">COG4</name>
    <name evidence="11" type="ORF">BN7_75</name>
</gene>
<keyword evidence="6" id="KW-0333">Golgi apparatus</keyword>
<protein>
    <recommendedName>
        <fullName evidence="3">Conserved oligomeric Golgi complex subunit 4</fullName>
    </recommendedName>
    <alternativeName>
        <fullName evidence="8">Component of oligomeric Golgi complex 4</fullName>
    </alternativeName>
</protein>
<evidence type="ECO:0000256" key="3">
    <source>
        <dbReference type="ARBA" id="ARBA00020975"/>
    </source>
</evidence>
<dbReference type="EMBL" id="CAIF01000001">
    <property type="protein sequence ID" value="CCH40542.1"/>
    <property type="molecule type" value="Genomic_DNA"/>
</dbReference>
<dbReference type="PANTHER" id="PTHR24016">
    <property type="entry name" value="CONSERVED OLIGOMERIC GOLGI COMPLEX SUBUNIT 4"/>
    <property type="match status" value="1"/>
</dbReference>
<keyword evidence="5" id="KW-0653">Protein transport</keyword>
<accession>K0KE72</accession>
<dbReference type="InterPro" id="IPR048684">
    <property type="entry name" value="COG4_C"/>
</dbReference>
<keyword evidence="4" id="KW-0813">Transport</keyword>
<dbReference type="SMART" id="SM00762">
    <property type="entry name" value="Cog4"/>
    <property type="match status" value="1"/>
</dbReference>
<evidence type="ECO:0000256" key="2">
    <source>
        <dbReference type="ARBA" id="ARBA00009215"/>
    </source>
</evidence>
<reference evidence="11 12" key="1">
    <citation type="journal article" date="2012" name="Eukaryot. Cell">
        <title>Draft genome sequence of Wickerhamomyces ciferrii NRRL Y-1031 F-60-10.</title>
        <authorList>
            <person name="Schneider J."/>
            <person name="Andrea H."/>
            <person name="Blom J."/>
            <person name="Jaenicke S."/>
            <person name="Ruckert C."/>
            <person name="Schorsch C."/>
            <person name="Szczepanowski R."/>
            <person name="Farwick M."/>
            <person name="Goesmann A."/>
            <person name="Puhler A."/>
            <person name="Schaffer S."/>
            <person name="Tauch A."/>
            <person name="Kohler T."/>
            <person name="Brinkrolf K."/>
        </authorList>
    </citation>
    <scope>NUCLEOTIDE SEQUENCE [LARGE SCALE GENOMIC DNA]</scope>
    <source>
        <strain evidence="12">ATCC 14091 / BCRC 22168 / CBS 111 / JCM 3599 / NBRC 0793 / NRRL Y-1031 F-60-10</strain>
    </source>
</reference>
<organism evidence="11 12">
    <name type="scientific">Wickerhamomyces ciferrii (strain ATCC 14091 / BCRC 22168 / CBS 111 / JCM 3599 / NBRC 0793 / NRRL Y-1031 F-60-10)</name>
    <name type="common">Yeast</name>
    <name type="synonym">Pichia ciferrii</name>
    <dbReference type="NCBI Taxonomy" id="1206466"/>
    <lineage>
        <taxon>Eukaryota</taxon>
        <taxon>Fungi</taxon>
        <taxon>Dikarya</taxon>
        <taxon>Ascomycota</taxon>
        <taxon>Saccharomycotina</taxon>
        <taxon>Saccharomycetes</taxon>
        <taxon>Phaffomycetales</taxon>
        <taxon>Wickerhamomycetaceae</taxon>
        <taxon>Wickerhamomyces</taxon>
    </lineage>
</organism>
<evidence type="ECO:0000256" key="1">
    <source>
        <dbReference type="ARBA" id="ARBA00004395"/>
    </source>
</evidence>
<dbReference type="PANTHER" id="PTHR24016:SF0">
    <property type="entry name" value="CONSERVED OLIGOMERIC GOLGI COMPLEX SUBUNIT 4"/>
    <property type="match status" value="1"/>
</dbReference>
<evidence type="ECO:0000256" key="9">
    <source>
        <dbReference type="SAM" id="MobiDB-lite"/>
    </source>
</evidence>
<name>K0KE72_WICCF</name>
<dbReference type="AlphaFoldDB" id="K0KE72"/>
<evidence type="ECO:0000256" key="6">
    <source>
        <dbReference type="ARBA" id="ARBA00023034"/>
    </source>
</evidence>
<comment type="caution">
    <text evidence="11">The sequence shown here is derived from an EMBL/GenBank/DDBJ whole genome shotgun (WGS) entry which is preliminary data.</text>
</comment>
<dbReference type="InterPro" id="IPR048680">
    <property type="entry name" value="COG4_N"/>
</dbReference>
<sequence length="793" mass="90965">MTEYRAHEESVRYTRLLNRVTNSTQLEKFIKAIDKTESQLQDELDNFIESRTHVQEERRLELSRTELSTTLSSSSSLVELLSNAGSLASKITARVRLLDAERSRVRETATYVGDVKELKALILTANSALEVHDWAQASRAIEKIRSLPIEGEFINNVVPSTDVPESPKLTLEKWIEELTKIFTTEFQKAAESKDVEKLTSFFSFFPMIGKNHIGLDNYSKFICNIIANQSRLIITNQSQQDKYGFYPAALMRLLEIISSMLNQHSTIIAKYYGISNMTGIIERVEREADSQAGLISDTFYDNRQISRLIDEIQAYKFPILTNYSTMTSNSSRGGTPPPRSSFDGTPRTSEDNLSVVHIGDVTTEFSAFLKYWSLYCRFVAVKWNEYQGLKQDELKLPKPILESKFGKKIQTKLLPSFEVLLTFYIRRSLEQALQIEEFPDLNPLLTSSKIIAPENPPISSTIEDLILVLSTSLKQAIETGQPLTVKNLVTNIKKILDNDYYLTIYKRLREFQPRSGTIFTPTQNNITSTTSHYNQQQHQQQQQKTNTMGSIFSRGATALNHIASGDETRLHTFVVLLNTVNVGANYFEKIINQNLALLNNNYPFGTDSEKLKNIIQGLLDGFTKRSNDILNEFIEILFNQVFKNKLKILLTDCFKDADYLISNYNEESETSVVHKFINQWNSLIAPYYKTLDPLIFDKFMFTVVTTLSNLLERKIWSLDNNITELGSIKLERDFSGIIGEITRSRYNLRDKFLRVTQVIMILGFDDEDDEIDMNWVLTPSERQRARNLRVDKK</sequence>
<dbReference type="GO" id="GO:0000139">
    <property type="term" value="C:Golgi membrane"/>
    <property type="evidence" value="ECO:0007669"/>
    <property type="project" value="UniProtKB-SubCell"/>
</dbReference>
<keyword evidence="7" id="KW-0472">Membrane</keyword>
<evidence type="ECO:0000256" key="4">
    <source>
        <dbReference type="ARBA" id="ARBA00022448"/>
    </source>
</evidence>
<dbReference type="eggNOG" id="KOG0412">
    <property type="taxonomic scope" value="Eukaryota"/>
</dbReference>
<dbReference type="InterPro" id="IPR013167">
    <property type="entry name" value="COG4_M"/>
</dbReference>